<proteinExistence type="predicted"/>
<reference evidence="3" key="1">
    <citation type="submission" date="2023-06" db="EMBL/GenBank/DDBJ databases">
        <title>Genome-scale phylogeny and comparative genomics of the fungal order Sordariales.</title>
        <authorList>
            <consortium name="Lawrence Berkeley National Laboratory"/>
            <person name="Hensen N."/>
            <person name="Bonometti L."/>
            <person name="Westerberg I."/>
            <person name="Brannstrom I.O."/>
            <person name="Guillou S."/>
            <person name="Cros-Aarteil S."/>
            <person name="Calhoun S."/>
            <person name="Haridas S."/>
            <person name="Kuo A."/>
            <person name="Mondo S."/>
            <person name="Pangilinan J."/>
            <person name="Riley R."/>
            <person name="LaButti K."/>
            <person name="Andreopoulos B."/>
            <person name="Lipzen A."/>
            <person name="Chen C."/>
            <person name="Yanf M."/>
            <person name="Daum C."/>
            <person name="Ng V."/>
            <person name="Clum A."/>
            <person name="Steindorff A."/>
            <person name="Ohm R."/>
            <person name="Martin F."/>
            <person name="Silar P."/>
            <person name="Natvig D."/>
            <person name="Lalanne C."/>
            <person name="Gautier V."/>
            <person name="Ament-velasquez S.L."/>
            <person name="Kruys A."/>
            <person name="Hutchinson M.I."/>
            <person name="Powell A.J."/>
            <person name="Barry K."/>
            <person name="Miller A.N."/>
            <person name="Grigoriev I.V."/>
            <person name="Debuchy R."/>
            <person name="Gladieux P."/>
            <person name="Thoren M.H."/>
            <person name="Johannesson H."/>
        </authorList>
    </citation>
    <scope>NUCLEOTIDE SEQUENCE</scope>
    <source>
        <strain evidence="3">SMH3391-2</strain>
    </source>
</reference>
<comment type="caution">
    <text evidence="3">The sequence shown here is derived from an EMBL/GenBank/DDBJ whole genome shotgun (WGS) entry which is preliminary data.</text>
</comment>
<name>A0AA39TLW6_9PEZI</name>
<evidence type="ECO:0000256" key="2">
    <source>
        <dbReference type="SAM" id="Phobius"/>
    </source>
</evidence>
<organism evidence="3 4">
    <name type="scientific">Bombardia bombarda</name>
    <dbReference type="NCBI Taxonomy" id="252184"/>
    <lineage>
        <taxon>Eukaryota</taxon>
        <taxon>Fungi</taxon>
        <taxon>Dikarya</taxon>
        <taxon>Ascomycota</taxon>
        <taxon>Pezizomycotina</taxon>
        <taxon>Sordariomycetes</taxon>
        <taxon>Sordariomycetidae</taxon>
        <taxon>Sordariales</taxon>
        <taxon>Lasiosphaeriaceae</taxon>
        <taxon>Bombardia</taxon>
    </lineage>
</organism>
<evidence type="ECO:0000313" key="4">
    <source>
        <dbReference type="Proteomes" id="UP001174934"/>
    </source>
</evidence>
<dbReference type="Proteomes" id="UP001174934">
    <property type="component" value="Unassembled WGS sequence"/>
</dbReference>
<dbReference type="AlphaFoldDB" id="A0AA39TLW6"/>
<keyword evidence="2" id="KW-1133">Transmembrane helix</keyword>
<feature type="region of interest" description="Disordered" evidence="1">
    <location>
        <begin position="438"/>
        <end position="462"/>
    </location>
</feature>
<keyword evidence="2" id="KW-0812">Transmembrane</keyword>
<dbReference type="EMBL" id="JAULSR010000011">
    <property type="protein sequence ID" value="KAK0609921.1"/>
    <property type="molecule type" value="Genomic_DNA"/>
</dbReference>
<accession>A0AA39TLW6</accession>
<feature type="region of interest" description="Disordered" evidence="1">
    <location>
        <begin position="860"/>
        <end position="880"/>
    </location>
</feature>
<sequence>MASLNPGRVRFHAELEHLTKLFRNEPDGGKGIRNEAREVLMWLSVAERPVRTHALWISVQITTLGHKDLDHFALSLLSDSTHADDVRAMYWLQNLLGGMLSFSHKISGTTPNIFVTLSDPELPTLLPDIVDQFINLTGNNLPARHLEILEFSPSAAHFSVGSVCTLICAMSTLYLAHVHDETAASSLILYAWGYWSFHLSRLTHIDDLETRRFCLTRSLTFAFKIHEDVRVALFAVLDFLTGPITVSANEDEVGFIALVMQAQEVVEKLYRHWDQDFSNLGNWQRLEDIHQIFQSPGYSEKTGNSPLKSLPPGMNTRSGVKTLRIDKLLAYTQSLMDQQPQHKAHWRLVLWFAEAAREVRGLCILLAQPPLYEQLQKHCGDWSPLDLLVNIANWAEDMASFSSWDVLPFPPSRDLFPTPETSDPDHDTAQFIVSQIKGDGPQLTEKNSPSVNSKPTAARRARTRPVNISPVRWYAARTISTVKSHRSTIPGSTFTINDTHSQHKLLIIPDISPSAVFTGGLSLIERACGFSISERLLTSSGHRDRWPDIKSAIFEGGGGHRKAFVLLVIATILHHIRGILLPAFSVYWWNSPLGDLRLALSNPDYFLDHALSYSWFAVVRSYALEFMHSWFAARMIAYIAGRRSRLQRALAEAKKAERAEEITKGKVALWKMERALEGCTVGYMVWALNRVEYMFVRSVYTYALVVACYKLRFAVGDIGRAALGKVLMANWTKVPFTVCEDLWYWGGEVMLRQMRTSFELAWSGRPWVLGTYMVCVGMVAAVLRYRSTIFIALEFSGLFVLIAFLLAGLGLVVIDFVEDPVELSEHTRVRRRSLQTLERWGPDMVRKRDILIRKKEGFEEGKPVDGASLSEEEVQRKKEE</sequence>
<feature type="transmembrane region" description="Helical" evidence="2">
    <location>
        <begin position="789"/>
        <end position="814"/>
    </location>
</feature>
<feature type="compositionally biased region" description="Polar residues" evidence="1">
    <location>
        <begin position="444"/>
        <end position="455"/>
    </location>
</feature>
<gene>
    <name evidence="3" type="ORF">B0T17DRAFT_512242</name>
</gene>
<keyword evidence="4" id="KW-1185">Reference proteome</keyword>
<evidence type="ECO:0000313" key="3">
    <source>
        <dbReference type="EMBL" id="KAK0609921.1"/>
    </source>
</evidence>
<protein>
    <submittedName>
        <fullName evidence="3">Uncharacterized protein</fullName>
    </submittedName>
</protein>
<feature type="transmembrane region" description="Helical" evidence="2">
    <location>
        <begin position="760"/>
        <end position="783"/>
    </location>
</feature>
<evidence type="ECO:0000256" key="1">
    <source>
        <dbReference type="SAM" id="MobiDB-lite"/>
    </source>
</evidence>
<keyword evidence="2" id="KW-0472">Membrane</keyword>